<dbReference type="Gene3D" id="3.40.190.10">
    <property type="entry name" value="Periplasmic binding protein-like II"/>
    <property type="match status" value="2"/>
</dbReference>
<keyword evidence="3" id="KW-0732">Signal</keyword>
<evidence type="ECO:0000256" key="2">
    <source>
        <dbReference type="ARBA" id="ARBA00008973"/>
    </source>
</evidence>
<sequence>MPDKNIPDPSNVPSLPDRPTLPPRRTHTRRSWIGAAVVGLVVGGGGGFAAGRSSSDNSTSGTKLTTVKIGVTDADQDYWTVFKKLARDRGIKVQTVNFSDYTQANPALAQGQLDLNLFQHLVFLATYNDQSHETLTPVGSTYVVPLSLYSRKHKSVSSIPAGAKIAIPNDATNQARALLVLQKAGLLKLKGGGNILSTPADVDKGASKVQVTPVDASQTVTSLSSVDGAVINNNFALDGKLDPTSALYSDDPKSATAQPYINVIVAREQDKDNPTYAELVKLYQDPRVSKLVVAESKNTSVLVRKPAAALRKLLTGLEKTVASK</sequence>
<dbReference type="PANTHER" id="PTHR30429:SF3">
    <property type="entry name" value="LIPOPROTEIN"/>
    <property type="match status" value="1"/>
</dbReference>
<dbReference type="InterPro" id="IPR004872">
    <property type="entry name" value="Lipoprotein_NlpA"/>
</dbReference>
<name>A0ABW2AEL4_9MICO</name>
<evidence type="ECO:0000256" key="4">
    <source>
        <dbReference type="ARBA" id="ARBA00023136"/>
    </source>
</evidence>
<dbReference type="Proteomes" id="UP001596298">
    <property type="component" value="Unassembled WGS sequence"/>
</dbReference>
<dbReference type="SUPFAM" id="SSF53850">
    <property type="entry name" value="Periplasmic binding protein-like II"/>
    <property type="match status" value="1"/>
</dbReference>
<accession>A0ABW2AEL4</accession>
<comment type="caution">
    <text evidence="8">The sequence shown here is derived from an EMBL/GenBank/DDBJ whole genome shotgun (WGS) entry which is preliminary data.</text>
</comment>
<proteinExistence type="inferred from homology"/>
<evidence type="ECO:0000256" key="7">
    <source>
        <dbReference type="SAM" id="MobiDB-lite"/>
    </source>
</evidence>
<gene>
    <name evidence="8" type="ORF">ACFQDH_08370</name>
</gene>
<evidence type="ECO:0000256" key="3">
    <source>
        <dbReference type="ARBA" id="ARBA00022729"/>
    </source>
</evidence>
<reference evidence="9" key="1">
    <citation type="journal article" date="2019" name="Int. J. Syst. Evol. Microbiol.">
        <title>The Global Catalogue of Microorganisms (GCM) 10K type strain sequencing project: providing services to taxonomists for standard genome sequencing and annotation.</title>
        <authorList>
            <consortium name="The Broad Institute Genomics Platform"/>
            <consortium name="The Broad Institute Genome Sequencing Center for Infectious Disease"/>
            <person name="Wu L."/>
            <person name="Ma J."/>
        </authorList>
    </citation>
    <scope>NUCLEOTIDE SEQUENCE [LARGE SCALE GENOMIC DNA]</scope>
    <source>
        <strain evidence="9">CCUG 58127</strain>
    </source>
</reference>
<evidence type="ECO:0000256" key="6">
    <source>
        <dbReference type="ARBA" id="ARBA00023288"/>
    </source>
</evidence>
<evidence type="ECO:0000256" key="5">
    <source>
        <dbReference type="ARBA" id="ARBA00023139"/>
    </source>
</evidence>
<dbReference type="RefSeq" id="WP_382400272.1">
    <property type="nucleotide sequence ID" value="NZ_JBHSWH010000001.1"/>
</dbReference>
<dbReference type="PANTHER" id="PTHR30429">
    <property type="entry name" value="D-METHIONINE-BINDING LIPOPROTEIN METQ"/>
    <property type="match status" value="1"/>
</dbReference>
<evidence type="ECO:0000313" key="9">
    <source>
        <dbReference type="Proteomes" id="UP001596298"/>
    </source>
</evidence>
<keyword evidence="9" id="KW-1185">Reference proteome</keyword>
<comment type="subcellular location">
    <subcellularLocation>
        <location evidence="1">Membrane</location>
        <topology evidence="1">Lipid-anchor</topology>
    </subcellularLocation>
</comment>
<dbReference type="EMBL" id="JBHSWH010000001">
    <property type="protein sequence ID" value="MFC6705280.1"/>
    <property type="molecule type" value="Genomic_DNA"/>
</dbReference>
<feature type="region of interest" description="Disordered" evidence="7">
    <location>
        <begin position="1"/>
        <end position="28"/>
    </location>
</feature>
<keyword evidence="5" id="KW-0564">Palmitate</keyword>
<comment type="similarity">
    <text evidence="2">Belongs to the NlpA lipoprotein family.</text>
</comment>
<evidence type="ECO:0000256" key="1">
    <source>
        <dbReference type="ARBA" id="ARBA00004635"/>
    </source>
</evidence>
<keyword evidence="6" id="KW-0449">Lipoprotein</keyword>
<keyword evidence="4" id="KW-0472">Membrane</keyword>
<evidence type="ECO:0000313" key="8">
    <source>
        <dbReference type="EMBL" id="MFC6705280.1"/>
    </source>
</evidence>
<dbReference type="Pfam" id="PF03180">
    <property type="entry name" value="Lipoprotein_9"/>
    <property type="match status" value="1"/>
</dbReference>
<protein>
    <submittedName>
        <fullName evidence="8">MetQ/NlpA family ABC transporter substrate-binding protein</fullName>
    </submittedName>
</protein>
<organism evidence="8 9">
    <name type="scientific">Flexivirga alba</name>
    <dbReference type="NCBI Taxonomy" id="702742"/>
    <lineage>
        <taxon>Bacteria</taxon>
        <taxon>Bacillati</taxon>
        <taxon>Actinomycetota</taxon>
        <taxon>Actinomycetes</taxon>
        <taxon>Micrococcales</taxon>
        <taxon>Dermacoccaceae</taxon>
        <taxon>Flexivirga</taxon>
    </lineage>
</organism>